<gene>
    <name evidence="3" type="ORF">JQ619_05995</name>
</gene>
<keyword evidence="1" id="KW-1133">Transmembrane helix</keyword>
<keyword evidence="1" id="KW-0472">Membrane</keyword>
<dbReference type="PANTHER" id="PTHR23028">
    <property type="entry name" value="ACETYLTRANSFERASE"/>
    <property type="match status" value="1"/>
</dbReference>
<feature type="transmembrane region" description="Helical" evidence="1">
    <location>
        <begin position="356"/>
        <end position="376"/>
    </location>
</feature>
<dbReference type="RefSeq" id="WP_211400605.1">
    <property type="nucleotide sequence ID" value="NZ_JAFCLK010000005.1"/>
</dbReference>
<evidence type="ECO:0000313" key="4">
    <source>
        <dbReference type="Proteomes" id="UP001314635"/>
    </source>
</evidence>
<evidence type="ECO:0000313" key="3">
    <source>
        <dbReference type="EMBL" id="MBR1135308.1"/>
    </source>
</evidence>
<dbReference type="InterPro" id="IPR002656">
    <property type="entry name" value="Acyl_transf_3_dom"/>
</dbReference>
<evidence type="ECO:0000259" key="2">
    <source>
        <dbReference type="Pfam" id="PF01757"/>
    </source>
</evidence>
<comment type="caution">
    <text evidence="3">The sequence shown here is derived from an EMBL/GenBank/DDBJ whole genome shotgun (WGS) entry which is preliminary data.</text>
</comment>
<dbReference type="InterPro" id="IPR050879">
    <property type="entry name" value="Acyltransferase_3"/>
</dbReference>
<keyword evidence="1" id="KW-0812">Transmembrane</keyword>
<feature type="transmembrane region" description="Helical" evidence="1">
    <location>
        <begin position="130"/>
        <end position="149"/>
    </location>
</feature>
<organism evidence="3 4">
    <name type="scientific">Bradyrhizobium denitrificans</name>
    <dbReference type="NCBI Taxonomy" id="2734912"/>
    <lineage>
        <taxon>Bacteria</taxon>
        <taxon>Pseudomonadati</taxon>
        <taxon>Pseudomonadota</taxon>
        <taxon>Alphaproteobacteria</taxon>
        <taxon>Hyphomicrobiales</taxon>
        <taxon>Nitrobacteraceae</taxon>
        <taxon>Bradyrhizobium</taxon>
    </lineage>
</organism>
<feature type="transmembrane region" description="Helical" evidence="1">
    <location>
        <begin position="333"/>
        <end position="350"/>
    </location>
</feature>
<keyword evidence="4" id="KW-1185">Reference proteome</keyword>
<keyword evidence="3" id="KW-0808">Transferase</keyword>
<protein>
    <submittedName>
        <fullName evidence="3">Acyltransferase</fullName>
    </submittedName>
</protein>
<proteinExistence type="predicted"/>
<dbReference type="EMBL" id="JAFCLK010000005">
    <property type="protein sequence ID" value="MBR1135308.1"/>
    <property type="molecule type" value="Genomic_DNA"/>
</dbReference>
<dbReference type="Pfam" id="PF01757">
    <property type="entry name" value="Acyl_transf_3"/>
    <property type="match status" value="1"/>
</dbReference>
<feature type="transmembrane region" description="Helical" evidence="1">
    <location>
        <begin position="161"/>
        <end position="183"/>
    </location>
</feature>
<evidence type="ECO:0000256" key="1">
    <source>
        <dbReference type="SAM" id="Phobius"/>
    </source>
</evidence>
<sequence length="440" mass="48029">MRGRLRQRALSRLAGKLPMWMSAATPVREPSHHSTRWFESGGAGLATKAGREHAAAFSLTELEDAGCDLRAKAEQGEESSGVGRGRIEYLDGLRGIAIIAVVMFHGYVAFPDTLPFGDRFAVIPLRLGWQGVQLFFLISGFVILMSLEACNDVASFVARRWLRLFPAMLICSCFILGLENIIGAGPNSPKTWINLIPGLTFLNPALIHSLTGLSIASMEGSFWSLYVEVVFYIVFGLAYFAGGRAFAVALIFAIFLCSLGLRLIFGLDLSSLGSRIAAATDWIGFIHFGWFSSGALFYLYWSHRRWPMLALAISAGLISAATARFAIPERMGLCVVVLLFATAVTIPLWQRTLSSRVLLFFGFISYPLYLVHYPIIRALLPAMAVHAPVLPSLLLPVAPIACAVVTSWAVAQFGEPLVRQAIRRIAGLRHVQKSAGAVQP</sequence>
<feature type="transmembrane region" description="Helical" evidence="1">
    <location>
        <begin position="388"/>
        <end position="410"/>
    </location>
</feature>
<feature type="transmembrane region" description="Helical" evidence="1">
    <location>
        <begin position="246"/>
        <end position="265"/>
    </location>
</feature>
<feature type="transmembrane region" description="Helical" evidence="1">
    <location>
        <begin position="92"/>
        <end position="110"/>
    </location>
</feature>
<dbReference type="PANTHER" id="PTHR23028:SF53">
    <property type="entry name" value="ACYL_TRANSF_3 DOMAIN-CONTAINING PROTEIN"/>
    <property type="match status" value="1"/>
</dbReference>
<dbReference type="GO" id="GO:0016746">
    <property type="term" value="F:acyltransferase activity"/>
    <property type="evidence" value="ECO:0007669"/>
    <property type="project" value="UniProtKB-KW"/>
</dbReference>
<feature type="domain" description="Acyltransferase 3" evidence="2">
    <location>
        <begin position="88"/>
        <end position="406"/>
    </location>
</feature>
<dbReference type="Proteomes" id="UP001314635">
    <property type="component" value="Unassembled WGS sequence"/>
</dbReference>
<accession>A0ABS5G236</accession>
<name>A0ABS5G236_9BRAD</name>
<keyword evidence="3" id="KW-0012">Acyltransferase</keyword>
<feature type="transmembrane region" description="Helical" evidence="1">
    <location>
        <begin position="277"/>
        <end position="300"/>
    </location>
</feature>
<reference evidence="4" key="1">
    <citation type="journal article" date="2021" name="ISME J.">
        <title>Evolutionary origin and ecological implication of a unique nif island in free-living Bradyrhizobium lineages.</title>
        <authorList>
            <person name="Tao J."/>
        </authorList>
    </citation>
    <scope>NUCLEOTIDE SEQUENCE [LARGE SCALE GENOMIC DNA]</scope>
    <source>
        <strain evidence="4">SZCCT0094</strain>
    </source>
</reference>
<feature type="transmembrane region" description="Helical" evidence="1">
    <location>
        <begin position="223"/>
        <end position="240"/>
    </location>
</feature>
<feature type="transmembrane region" description="Helical" evidence="1">
    <location>
        <begin position="306"/>
        <end position="326"/>
    </location>
</feature>